<gene>
    <name evidence="3" type="ORF">SSPSH_001777</name>
</gene>
<evidence type="ECO:0000313" key="4">
    <source>
        <dbReference type="Proteomes" id="UP000006242"/>
    </source>
</evidence>
<accession>U2FT45</accession>
<proteinExistence type="predicted"/>
<organism evidence="3 4">
    <name type="scientific">Salinisphaera shabanensis E1L3A</name>
    <dbReference type="NCBI Taxonomy" id="1033802"/>
    <lineage>
        <taxon>Bacteria</taxon>
        <taxon>Pseudomonadati</taxon>
        <taxon>Pseudomonadota</taxon>
        <taxon>Gammaproteobacteria</taxon>
        <taxon>Salinisphaerales</taxon>
        <taxon>Salinisphaeraceae</taxon>
        <taxon>Salinisphaera</taxon>
    </lineage>
</organism>
<evidence type="ECO:0000256" key="1">
    <source>
        <dbReference type="SAM" id="MobiDB-lite"/>
    </source>
</evidence>
<dbReference type="Proteomes" id="UP000006242">
    <property type="component" value="Unassembled WGS sequence"/>
</dbReference>
<dbReference type="EMBL" id="AFNV02000011">
    <property type="protein sequence ID" value="ERJ19169.1"/>
    <property type="molecule type" value="Genomic_DNA"/>
</dbReference>
<sequence length="95" mass="10033">MGKKNFRSAIVLLALLCVQSLAFAHAFDHPIAVAHADHACTSCAHGHSGNVPPAKVPAQTLLFSRPRMAAAPIHAGHARSQVGHHAARAPPRHFV</sequence>
<dbReference type="STRING" id="1033802.SSPSH_001777"/>
<name>U2FT45_9GAMM</name>
<feature type="signal peptide" evidence="2">
    <location>
        <begin position="1"/>
        <end position="24"/>
    </location>
</feature>
<dbReference type="AlphaFoldDB" id="U2FT45"/>
<evidence type="ECO:0000256" key="2">
    <source>
        <dbReference type="SAM" id="SignalP"/>
    </source>
</evidence>
<dbReference type="OrthoDB" id="10005482at2"/>
<reference evidence="3 4" key="2">
    <citation type="journal article" date="2013" name="PLoS ONE">
        <title>INDIGO - INtegrated Data Warehouse of MIcrobial GenOmes with Examples from the Red Sea Extremophiles.</title>
        <authorList>
            <person name="Alam I."/>
            <person name="Antunes A."/>
            <person name="Kamau A.A."/>
            <person name="Ba Alawi W."/>
            <person name="Kalkatawi M."/>
            <person name="Stingl U."/>
            <person name="Bajic V.B."/>
        </authorList>
    </citation>
    <scope>NUCLEOTIDE SEQUENCE [LARGE SCALE GENOMIC DNA]</scope>
    <source>
        <strain evidence="3 4">E1L3A</strain>
    </source>
</reference>
<keyword evidence="2" id="KW-0732">Signal</keyword>
<feature type="compositionally biased region" description="Basic residues" evidence="1">
    <location>
        <begin position="85"/>
        <end position="95"/>
    </location>
</feature>
<feature type="chain" id="PRO_5004627948" evidence="2">
    <location>
        <begin position="25"/>
        <end position="95"/>
    </location>
</feature>
<feature type="region of interest" description="Disordered" evidence="1">
    <location>
        <begin position="76"/>
        <end position="95"/>
    </location>
</feature>
<reference evidence="3 4" key="1">
    <citation type="journal article" date="2011" name="J. Bacteriol.">
        <title>Genome sequence of Salinisphaera shabanensis, a gammaproteobacterium from the harsh, variable environment of the brine-seawater interface of the Shaban Deep in the Red Sea.</title>
        <authorList>
            <person name="Antunes A."/>
            <person name="Alam I."/>
            <person name="Bajic V.B."/>
            <person name="Stingl U."/>
        </authorList>
    </citation>
    <scope>NUCLEOTIDE SEQUENCE [LARGE SCALE GENOMIC DNA]</scope>
    <source>
        <strain evidence="3 4">E1L3A</strain>
    </source>
</reference>
<keyword evidence="4" id="KW-1185">Reference proteome</keyword>
<protein>
    <submittedName>
        <fullName evidence="3">Uncharacterized protein</fullName>
    </submittedName>
</protein>
<dbReference type="RefSeq" id="WP_006914757.1">
    <property type="nucleotide sequence ID" value="NZ_AFNV02000011.1"/>
</dbReference>
<evidence type="ECO:0000313" key="3">
    <source>
        <dbReference type="EMBL" id="ERJ19169.1"/>
    </source>
</evidence>
<comment type="caution">
    <text evidence="3">The sequence shown here is derived from an EMBL/GenBank/DDBJ whole genome shotgun (WGS) entry which is preliminary data.</text>
</comment>